<feature type="transmembrane region" description="Helical" evidence="1">
    <location>
        <begin position="38"/>
        <end position="55"/>
    </location>
</feature>
<comment type="caution">
    <text evidence="2">The sequence shown here is derived from an EMBL/GenBank/DDBJ whole genome shotgun (WGS) entry which is preliminary data.</text>
</comment>
<organism evidence="2 3">
    <name type="scientific">Methylomonas methanica</name>
    <dbReference type="NCBI Taxonomy" id="421"/>
    <lineage>
        <taxon>Bacteria</taxon>
        <taxon>Pseudomonadati</taxon>
        <taxon>Pseudomonadota</taxon>
        <taxon>Gammaproteobacteria</taxon>
        <taxon>Methylococcales</taxon>
        <taxon>Methylococcaceae</taxon>
        <taxon>Methylomonas</taxon>
    </lineage>
</organism>
<accession>A0A177MSQ6</accession>
<gene>
    <name evidence="2" type="ORF">A1332_00345</name>
</gene>
<sequence length="81" mass="9061">MASIDSYLHLIGFELLVILAIVGYLVEADLPKRVVSRLFITVLGFMLAHFATHALPNQIADFIYSSHHDYHSIKSAGPHRT</sequence>
<keyword evidence="1" id="KW-1133">Transmembrane helix</keyword>
<proteinExistence type="predicted"/>
<evidence type="ECO:0000313" key="3">
    <source>
        <dbReference type="Proteomes" id="UP000078090"/>
    </source>
</evidence>
<evidence type="ECO:0000313" key="2">
    <source>
        <dbReference type="EMBL" id="OAI07879.1"/>
    </source>
</evidence>
<dbReference type="EMBL" id="LUUG01000049">
    <property type="protein sequence ID" value="OAI07879.1"/>
    <property type="molecule type" value="Genomic_DNA"/>
</dbReference>
<name>A0A177MSQ6_METMH</name>
<keyword evidence="1" id="KW-0812">Transmembrane</keyword>
<feature type="transmembrane region" description="Helical" evidence="1">
    <location>
        <begin position="6"/>
        <end position="26"/>
    </location>
</feature>
<dbReference type="Proteomes" id="UP000078090">
    <property type="component" value="Unassembled WGS sequence"/>
</dbReference>
<reference evidence="2 3" key="1">
    <citation type="submission" date="2016-03" db="EMBL/GenBank/DDBJ databases">
        <authorList>
            <person name="Ploux O."/>
        </authorList>
    </citation>
    <scope>NUCLEOTIDE SEQUENCE [LARGE SCALE GENOMIC DNA]</scope>
    <source>
        <strain evidence="2 3">R-45363</strain>
    </source>
</reference>
<dbReference type="AlphaFoldDB" id="A0A177MSQ6"/>
<protein>
    <submittedName>
        <fullName evidence="2">Uncharacterized protein</fullName>
    </submittedName>
</protein>
<dbReference type="RefSeq" id="WP_064007339.1">
    <property type="nucleotide sequence ID" value="NZ_LUUG01000049.1"/>
</dbReference>
<keyword evidence="1" id="KW-0472">Membrane</keyword>
<evidence type="ECO:0000256" key="1">
    <source>
        <dbReference type="SAM" id="Phobius"/>
    </source>
</evidence>
<dbReference type="OrthoDB" id="5574114at2"/>